<dbReference type="PANTHER" id="PTHR34154:SF3">
    <property type="entry name" value="ALKALI-SENSITIVE LINKAGE PROTEIN 1"/>
    <property type="match status" value="1"/>
</dbReference>
<accession>A0AAV9USL5</accession>
<dbReference type="InterPro" id="IPR017853">
    <property type="entry name" value="GH"/>
</dbReference>
<protein>
    <recommendedName>
        <fullName evidence="2">Asl1-like glycosyl hydrolase catalytic domain-containing protein</fullName>
    </recommendedName>
</protein>
<keyword evidence="4" id="KW-1185">Reference proteome</keyword>
<dbReference type="InterPro" id="IPR053183">
    <property type="entry name" value="ASL1"/>
</dbReference>
<organism evidence="3 4">
    <name type="scientific">Orbilia brochopaga</name>
    <dbReference type="NCBI Taxonomy" id="3140254"/>
    <lineage>
        <taxon>Eukaryota</taxon>
        <taxon>Fungi</taxon>
        <taxon>Dikarya</taxon>
        <taxon>Ascomycota</taxon>
        <taxon>Pezizomycotina</taxon>
        <taxon>Orbiliomycetes</taxon>
        <taxon>Orbiliales</taxon>
        <taxon>Orbiliaceae</taxon>
        <taxon>Orbilia</taxon>
    </lineage>
</organism>
<reference evidence="3 4" key="1">
    <citation type="submission" date="2019-10" db="EMBL/GenBank/DDBJ databases">
        <authorList>
            <person name="Palmer J.M."/>
        </authorList>
    </citation>
    <scope>NUCLEOTIDE SEQUENCE [LARGE SCALE GENOMIC DNA]</scope>
    <source>
        <strain evidence="3 4">TWF696</strain>
    </source>
</reference>
<evidence type="ECO:0000259" key="2">
    <source>
        <dbReference type="Pfam" id="PF11790"/>
    </source>
</evidence>
<dbReference type="Proteomes" id="UP001375240">
    <property type="component" value="Unassembled WGS sequence"/>
</dbReference>
<dbReference type="PANTHER" id="PTHR34154">
    <property type="entry name" value="ALKALI-SENSITIVE LINKAGE PROTEIN 1"/>
    <property type="match status" value="1"/>
</dbReference>
<dbReference type="GO" id="GO:0009277">
    <property type="term" value="C:fungal-type cell wall"/>
    <property type="evidence" value="ECO:0007669"/>
    <property type="project" value="TreeGrafter"/>
</dbReference>
<dbReference type="SUPFAM" id="SSF51445">
    <property type="entry name" value="(Trans)glycosidases"/>
    <property type="match status" value="1"/>
</dbReference>
<dbReference type="AlphaFoldDB" id="A0AAV9USL5"/>
<evidence type="ECO:0000256" key="1">
    <source>
        <dbReference type="SAM" id="SignalP"/>
    </source>
</evidence>
<sequence>MKIQLQALGFILAIATLVAAAANPIGPNPNPKRGLVYCPSKLYPNDDQNWIQPESPLTWYYNYGGKPSTALEGGATELQFVPMLWGNYKNTFIADVKNAIAQGYNITHVLGFNEPDIKGNGGSNITPDAAAARWKTDIQPLAELGIKLGAPAVSGAQAGVTWLKSFFAACNDCTFDFIPLHWYGNFDGLASRIGQFTKTFRNQSQSFWLTEVAYSHQNVPATQKYFNLTMDYLDRLPTIERYTWYGTIRSNHSSIGPNATLLNEEGGLTYIGAWYLNKNQSQAASVAGDPTEH</sequence>
<dbReference type="Pfam" id="PF11790">
    <property type="entry name" value="Glyco_hydro_cc"/>
    <property type="match status" value="1"/>
</dbReference>
<feature type="chain" id="PRO_5043844135" description="Asl1-like glycosyl hydrolase catalytic domain-containing protein" evidence="1">
    <location>
        <begin position="21"/>
        <end position="293"/>
    </location>
</feature>
<gene>
    <name evidence="3" type="ORF">TWF696_007868</name>
</gene>
<feature type="signal peptide" evidence="1">
    <location>
        <begin position="1"/>
        <end position="20"/>
    </location>
</feature>
<proteinExistence type="predicted"/>
<comment type="caution">
    <text evidence="3">The sequence shown here is derived from an EMBL/GenBank/DDBJ whole genome shotgun (WGS) entry which is preliminary data.</text>
</comment>
<name>A0AAV9USL5_9PEZI</name>
<dbReference type="EMBL" id="JAVHNQ010000006">
    <property type="protein sequence ID" value="KAK6344226.1"/>
    <property type="molecule type" value="Genomic_DNA"/>
</dbReference>
<evidence type="ECO:0000313" key="3">
    <source>
        <dbReference type="EMBL" id="KAK6344226.1"/>
    </source>
</evidence>
<dbReference type="Gene3D" id="3.20.20.80">
    <property type="entry name" value="Glycosidases"/>
    <property type="match status" value="1"/>
</dbReference>
<feature type="domain" description="Asl1-like glycosyl hydrolase catalytic" evidence="2">
    <location>
        <begin position="43"/>
        <end position="275"/>
    </location>
</feature>
<evidence type="ECO:0000313" key="4">
    <source>
        <dbReference type="Proteomes" id="UP001375240"/>
    </source>
</evidence>
<dbReference type="GO" id="GO:0071966">
    <property type="term" value="P:fungal-type cell wall polysaccharide metabolic process"/>
    <property type="evidence" value="ECO:0007669"/>
    <property type="project" value="TreeGrafter"/>
</dbReference>
<dbReference type="InterPro" id="IPR024655">
    <property type="entry name" value="Asl1_glyco_hydro_catalytic"/>
</dbReference>
<keyword evidence="1" id="KW-0732">Signal</keyword>